<proteinExistence type="predicted"/>
<evidence type="ECO:0000313" key="5">
    <source>
        <dbReference type="Proteomes" id="UP000264146"/>
    </source>
</evidence>
<name>A0A7Z7QMK4_STASC</name>
<dbReference type="EC" id="3.-.-.-" evidence="4"/>
<keyword evidence="6" id="KW-1185">Reference proteome</keyword>
<evidence type="ECO:0000313" key="2">
    <source>
        <dbReference type="EMBL" id="CAD7358650.1"/>
    </source>
</evidence>
<reference evidence="2 5" key="3">
    <citation type="submission" date="2020-11" db="EMBL/GenBank/DDBJ databases">
        <authorList>
            <consortium name="Pathogen Informatics"/>
        </authorList>
    </citation>
    <scope>NUCLEOTIDE SEQUENCE [LARGE SCALE GENOMIC DNA]</scope>
    <source>
        <strain evidence="2 5">NCTC12218</strain>
    </source>
</reference>
<dbReference type="SUPFAM" id="SSF109854">
    <property type="entry name" value="DinB/YfiT-like putative metalloenzymes"/>
    <property type="match status" value="1"/>
</dbReference>
<dbReference type="GO" id="GO:0016787">
    <property type="term" value="F:hydrolase activity"/>
    <property type="evidence" value="ECO:0007669"/>
    <property type="project" value="UniProtKB-KW"/>
</dbReference>
<protein>
    <submittedName>
        <fullName evidence="4">Metal-dependent hydrolase</fullName>
        <ecNumber evidence="4">3.-.-.-</ecNumber>
    </submittedName>
</protein>
<reference evidence="4" key="2">
    <citation type="submission" date="2018-06" db="EMBL/GenBank/DDBJ databases">
        <authorList>
            <consortium name="Pathogen Informatics"/>
            <person name="Doyle S."/>
        </authorList>
    </citation>
    <scope>NUCLEOTIDE SEQUENCE [LARGE SCALE GENOMIC DNA]</scope>
    <source>
        <strain evidence="4">NCTC12218</strain>
    </source>
</reference>
<dbReference type="EMBL" id="UHEF01000001">
    <property type="protein sequence ID" value="SUM86322.1"/>
    <property type="molecule type" value="Genomic_DNA"/>
</dbReference>
<dbReference type="Gene3D" id="1.20.120.450">
    <property type="entry name" value="dinb family like domain"/>
    <property type="match status" value="1"/>
</dbReference>
<accession>A0A7Z7QMK4</accession>
<feature type="domain" description="DinB-like" evidence="1">
    <location>
        <begin position="33"/>
        <end position="163"/>
    </location>
</feature>
<dbReference type="RefSeq" id="WP_016425943.1">
    <property type="nucleotide sequence ID" value="NZ_CABKRV010000002.1"/>
</dbReference>
<reference evidence="3 6" key="1">
    <citation type="submission" date="2018-01" db="EMBL/GenBank/DDBJ databases">
        <title>Complete genome sequence of Staphylococcus Scheliferi isolated from human.</title>
        <authorList>
            <person name="Abouelkhair M.A."/>
            <person name="Bemis D.A."/>
            <person name="Kania S.A."/>
        </authorList>
    </citation>
    <scope>NUCLEOTIDE SEQUENCE [LARGE SCALE GENOMIC DNA]</scope>
    <source>
        <strain evidence="3 6">ATCC 43808</strain>
    </source>
</reference>
<dbReference type="EMBL" id="LR962863">
    <property type="protein sequence ID" value="CAD7358650.1"/>
    <property type="molecule type" value="Genomic_DNA"/>
</dbReference>
<gene>
    <name evidence="4" type="primary">yfiT</name>
    <name evidence="3" type="ORF">C1O36_06425</name>
    <name evidence="4" type="ORF">NCTC12218_00231</name>
</gene>
<dbReference type="InterPro" id="IPR024775">
    <property type="entry name" value="DinB-like"/>
</dbReference>
<evidence type="ECO:0000313" key="4">
    <source>
        <dbReference type="EMBL" id="SUM86322.1"/>
    </source>
</evidence>
<sequence length="174" mass="20121">MNVRYPIGQLNLPTSITLKAIHQWLDEIEGYVQNLKEVVGNLSEKEYHQTYREGSYTVRQLVHHIADSQINMYYRLKMALTDNQLKIAEFQQDVWVQLPDYQLPVDISIQLLEMINKRIIAIGRQLSESDLTRTFLLEGTGEISVGETIAKLSWHERHHLAHIQIALGKSEVSL</sequence>
<evidence type="ECO:0000313" key="6">
    <source>
        <dbReference type="Proteomes" id="UP000572988"/>
    </source>
</evidence>
<dbReference type="InterPro" id="IPR034660">
    <property type="entry name" value="DinB/YfiT-like"/>
</dbReference>
<dbReference type="Pfam" id="PF12867">
    <property type="entry name" value="DinB_2"/>
    <property type="match status" value="1"/>
</dbReference>
<keyword evidence="4" id="KW-0378">Hydrolase</keyword>
<dbReference type="Proteomes" id="UP000264146">
    <property type="component" value="Chromosome"/>
</dbReference>
<evidence type="ECO:0000259" key="1">
    <source>
        <dbReference type="Pfam" id="PF12867"/>
    </source>
</evidence>
<organism evidence="4">
    <name type="scientific">Staphylococcus schleiferi</name>
    <dbReference type="NCBI Taxonomy" id="1295"/>
    <lineage>
        <taxon>Bacteria</taxon>
        <taxon>Bacillati</taxon>
        <taxon>Bacillota</taxon>
        <taxon>Bacilli</taxon>
        <taxon>Bacillales</taxon>
        <taxon>Staphylococcaceae</taxon>
        <taxon>Staphylococcus</taxon>
    </lineage>
</organism>
<dbReference type="EMBL" id="POVK01000018">
    <property type="protein sequence ID" value="NHA34152.1"/>
    <property type="molecule type" value="Genomic_DNA"/>
</dbReference>
<dbReference type="NCBIfam" id="NF009807">
    <property type="entry name" value="PRK13291.1"/>
    <property type="match status" value="1"/>
</dbReference>
<evidence type="ECO:0000313" key="3">
    <source>
        <dbReference type="EMBL" id="NHA34152.1"/>
    </source>
</evidence>
<dbReference type="Proteomes" id="UP000572988">
    <property type="component" value="Unassembled WGS sequence"/>
</dbReference>
<dbReference type="AlphaFoldDB" id="A0A7Z7QMK4"/>